<dbReference type="OrthoDB" id="8717683at2"/>
<evidence type="ECO:0000313" key="1">
    <source>
        <dbReference type="EMBL" id="QBG37212.1"/>
    </source>
</evidence>
<accession>A0A4P6PBW9</accession>
<proteinExistence type="predicted"/>
<dbReference type="KEGG" id="lsd:EMK97_16475"/>
<keyword evidence="2" id="KW-1185">Reference proteome</keyword>
<dbReference type="AlphaFoldDB" id="A0A4P6PBW9"/>
<dbReference type="EMBL" id="CP034759">
    <property type="protein sequence ID" value="QBG37212.1"/>
    <property type="molecule type" value="Genomic_DNA"/>
</dbReference>
<sequence length="272" mass="29731">MTSRKVKIESRNEQFTSKIKSEITLEVPADDNEFLSKEMRTHGYDVLELMERCDHLDSLYLTFTGELPNKAQKKLLNSLAIFLMNLGPRHASSRAAANAGIGRTDVNHILPIGIMAMGGAYGGSKEVEMAMRFIKKHYANDAANVATQQLAQVKDPSIGDWLVAPGFGTDYRGQSPFLLAAKSKLLALAPQSGYLAWCQDFTQALPEKEHCGWRLAGLVAGTLLDLNIPPRAGAGLFQLLASPGALAHGLQFANKPLTDIPFLKDEDYEITS</sequence>
<dbReference type="InterPro" id="IPR036969">
    <property type="entry name" value="Citrate_synthase_sf"/>
</dbReference>
<dbReference type="Proteomes" id="UP000290244">
    <property type="component" value="Chromosome"/>
</dbReference>
<dbReference type="Gene3D" id="1.10.580.10">
    <property type="entry name" value="Citrate Synthase, domain 1"/>
    <property type="match status" value="1"/>
</dbReference>
<name>A0A4P6PBW9_9GAMM</name>
<evidence type="ECO:0000313" key="2">
    <source>
        <dbReference type="Proteomes" id="UP000290244"/>
    </source>
</evidence>
<dbReference type="SUPFAM" id="SSF48256">
    <property type="entry name" value="Citrate synthase"/>
    <property type="match status" value="1"/>
</dbReference>
<gene>
    <name evidence="1" type="ORF">EMK97_16475</name>
</gene>
<dbReference type="RefSeq" id="WP_130603879.1">
    <property type="nucleotide sequence ID" value="NZ_CP034759.1"/>
</dbReference>
<dbReference type="GO" id="GO:0046912">
    <property type="term" value="F:acyltransferase activity, acyl groups converted into alkyl on transfer"/>
    <property type="evidence" value="ECO:0007669"/>
    <property type="project" value="InterPro"/>
</dbReference>
<organism evidence="1 2">
    <name type="scientific">Litorilituus sediminis</name>
    <dbReference type="NCBI Taxonomy" id="718192"/>
    <lineage>
        <taxon>Bacteria</taxon>
        <taxon>Pseudomonadati</taxon>
        <taxon>Pseudomonadota</taxon>
        <taxon>Gammaproteobacteria</taxon>
        <taxon>Alteromonadales</taxon>
        <taxon>Colwelliaceae</taxon>
        <taxon>Litorilituus</taxon>
    </lineage>
</organism>
<reference evidence="1 2" key="1">
    <citation type="submission" date="2018-12" db="EMBL/GenBank/DDBJ databases">
        <title>Complete genome of Litorilituus sediminis.</title>
        <authorList>
            <person name="Liu A."/>
            <person name="Rong J."/>
        </authorList>
    </citation>
    <scope>NUCLEOTIDE SEQUENCE [LARGE SCALE GENOMIC DNA]</scope>
    <source>
        <strain evidence="1 2">JCM 17549</strain>
    </source>
</reference>
<dbReference type="InterPro" id="IPR016142">
    <property type="entry name" value="Citrate_synth-like_lrg_a-sub"/>
</dbReference>
<protein>
    <submittedName>
        <fullName evidence="1">Citrate synthase</fullName>
    </submittedName>
</protein>